<evidence type="ECO:0000313" key="6">
    <source>
        <dbReference type="Proteomes" id="UP000819052"/>
    </source>
</evidence>
<dbReference type="EMBL" id="VVIW01000006">
    <property type="protein sequence ID" value="NHZ41218.1"/>
    <property type="molecule type" value="Genomic_DNA"/>
</dbReference>
<dbReference type="SMART" id="SM00342">
    <property type="entry name" value="HTH_ARAC"/>
    <property type="match status" value="1"/>
</dbReference>
<evidence type="ECO:0000256" key="1">
    <source>
        <dbReference type="ARBA" id="ARBA00023015"/>
    </source>
</evidence>
<evidence type="ECO:0000313" key="5">
    <source>
        <dbReference type="EMBL" id="NHZ41218.1"/>
    </source>
</evidence>
<feature type="domain" description="HTH araC/xylS-type" evidence="4">
    <location>
        <begin position="225"/>
        <end position="323"/>
    </location>
</feature>
<keyword evidence="6" id="KW-1185">Reference proteome</keyword>
<proteinExistence type="predicted"/>
<dbReference type="PANTHER" id="PTHR43130:SF3">
    <property type="entry name" value="HTH-TYPE TRANSCRIPTIONAL REGULATOR RV1931C"/>
    <property type="match status" value="1"/>
</dbReference>
<dbReference type="InterPro" id="IPR009057">
    <property type="entry name" value="Homeodomain-like_sf"/>
</dbReference>
<dbReference type="PRINTS" id="PR00032">
    <property type="entry name" value="HTHARAC"/>
</dbReference>
<protein>
    <submittedName>
        <fullName evidence="5">Helix-turn-helix domain-containing protein</fullName>
    </submittedName>
</protein>
<reference evidence="5 6" key="1">
    <citation type="submission" date="2019-09" db="EMBL/GenBank/DDBJ databases">
        <title>Taxonomy of Antarctic Massilia spp.: description of Massilia rubra sp. nov., Massilia aquatica sp. nov., Massilia mucilaginosa sp. nov., Massilia frigida sp. nov. isolated from streams, lakes and regoliths.</title>
        <authorList>
            <person name="Holochova P."/>
            <person name="Sedlacek I."/>
            <person name="Kralova S."/>
            <person name="Maslanova I."/>
            <person name="Busse H.-J."/>
            <person name="Stankova E."/>
            <person name="Vrbovska V."/>
            <person name="Kovarovic V."/>
            <person name="Bartak M."/>
            <person name="Svec P."/>
            <person name="Pantucek R."/>
        </authorList>
    </citation>
    <scope>NUCLEOTIDE SEQUENCE [LARGE SCALE GENOMIC DNA]</scope>
    <source>
        <strain evidence="5 6">CCM 8693</strain>
    </source>
</reference>
<evidence type="ECO:0000256" key="3">
    <source>
        <dbReference type="ARBA" id="ARBA00023163"/>
    </source>
</evidence>
<comment type="caution">
    <text evidence="5">The sequence shown here is derived from an EMBL/GenBank/DDBJ whole genome shotgun (WGS) entry which is preliminary data.</text>
</comment>
<keyword evidence="1" id="KW-0805">Transcription regulation</keyword>
<dbReference type="InterPro" id="IPR052158">
    <property type="entry name" value="INH-QAR"/>
</dbReference>
<dbReference type="Pfam" id="PF12833">
    <property type="entry name" value="HTH_18"/>
    <property type="match status" value="1"/>
</dbReference>
<sequence length="342" mass="35985">MKTKRIAILAYHGCMGMEVFGLCDTLLLANRVSAALDAAAPPPFEVIVTSLGGGMVGAAGGILVGTRTPVASPDLLVVPGMALADRHGCLAPIAALAPEIAYLATAFARGTPVAAVCVGAFLLGDAGLLDGRRATTAWLFAPDLARRFPAAMVDPAAMLVEDGGVCTTGAFSATFDLAMHLVRQNASAKVQRAVARMGLLDGARTSQAPFVDTRMLARPDGTFAASVRAWLDQRLAAPYDLKRMAAAFHVSDRTLLRRVKDETGQTPLAYLQQARVGKAKLLLESTSLSVAQVTERVGYADAATFGALFKRNIGQSPAEYRRRFRADGRGQTADVARPDALC</sequence>
<accession>A0ABX0M228</accession>
<dbReference type="SUPFAM" id="SSF46689">
    <property type="entry name" value="Homeodomain-like"/>
    <property type="match status" value="2"/>
</dbReference>
<dbReference type="InterPro" id="IPR002818">
    <property type="entry name" value="DJ-1/PfpI"/>
</dbReference>
<dbReference type="InterPro" id="IPR018060">
    <property type="entry name" value="HTH_AraC"/>
</dbReference>
<dbReference type="InterPro" id="IPR018062">
    <property type="entry name" value="HTH_AraC-typ_CS"/>
</dbReference>
<dbReference type="RefSeq" id="WP_167076989.1">
    <property type="nucleotide sequence ID" value="NZ_VVIW01000006.1"/>
</dbReference>
<dbReference type="Pfam" id="PF01965">
    <property type="entry name" value="DJ-1_PfpI"/>
    <property type="match status" value="1"/>
</dbReference>
<dbReference type="Proteomes" id="UP000819052">
    <property type="component" value="Unassembled WGS sequence"/>
</dbReference>
<gene>
    <name evidence="5" type="ORF">F1609_13775</name>
</gene>
<dbReference type="PROSITE" id="PS01124">
    <property type="entry name" value="HTH_ARAC_FAMILY_2"/>
    <property type="match status" value="1"/>
</dbReference>
<dbReference type="PROSITE" id="PS00041">
    <property type="entry name" value="HTH_ARAC_FAMILY_1"/>
    <property type="match status" value="1"/>
</dbReference>
<name>A0ABX0M228_9BURK</name>
<keyword evidence="2" id="KW-0238">DNA-binding</keyword>
<dbReference type="InterPro" id="IPR020449">
    <property type="entry name" value="Tscrpt_reg_AraC-type_HTH"/>
</dbReference>
<dbReference type="InterPro" id="IPR029062">
    <property type="entry name" value="Class_I_gatase-like"/>
</dbReference>
<dbReference type="PANTHER" id="PTHR43130">
    <property type="entry name" value="ARAC-FAMILY TRANSCRIPTIONAL REGULATOR"/>
    <property type="match status" value="1"/>
</dbReference>
<keyword evidence="3" id="KW-0804">Transcription</keyword>
<dbReference type="Gene3D" id="3.40.50.880">
    <property type="match status" value="1"/>
</dbReference>
<dbReference type="SUPFAM" id="SSF52317">
    <property type="entry name" value="Class I glutamine amidotransferase-like"/>
    <property type="match status" value="1"/>
</dbReference>
<organism evidence="5 6">
    <name type="scientific">Massilia aquatica</name>
    <dbReference type="NCBI Taxonomy" id="2609000"/>
    <lineage>
        <taxon>Bacteria</taxon>
        <taxon>Pseudomonadati</taxon>
        <taxon>Pseudomonadota</taxon>
        <taxon>Betaproteobacteria</taxon>
        <taxon>Burkholderiales</taxon>
        <taxon>Oxalobacteraceae</taxon>
        <taxon>Telluria group</taxon>
        <taxon>Massilia</taxon>
    </lineage>
</organism>
<dbReference type="Gene3D" id="1.10.10.60">
    <property type="entry name" value="Homeodomain-like"/>
    <property type="match status" value="1"/>
</dbReference>
<evidence type="ECO:0000256" key="2">
    <source>
        <dbReference type="ARBA" id="ARBA00023125"/>
    </source>
</evidence>
<evidence type="ECO:0000259" key="4">
    <source>
        <dbReference type="PROSITE" id="PS01124"/>
    </source>
</evidence>